<dbReference type="AlphaFoldDB" id="A0A0C3EVU6"/>
<evidence type="ECO:0000313" key="1">
    <source>
        <dbReference type="EMBL" id="KIM71961.1"/>
    </source>
</evidence>
<evidence type="ECO:0000313" key="2">
    <source>
        <dbReference type="Proteomes" id="UP000054166"/>
    </source>
</evidence>
<protein>
    <submittedName>
        <fullName evidence="1">Uncharacterized protein</fullName>
    </submittedName>
</protein>
<reference evidence="2" key="2">
    <citation type="submission" date="2015-01" db="EMBL/GenBank/DDBJ databases">
        <title>Evolutionary Origins and Diversification of the Mycorrhizal Mutualists.</title>
        <authorList>
            <consortium name="DOE Joint Genome Institute"/>
            <consortium name="Mycorrhizal Genomics Consortium"/>
            <person name="Kohler A."/>
            <person name="Kuo A."/>
            <person name="Nagy L.G."/>
            <person name="Floudas D."/>
            <person name="Copeland A."/>
            <person name="Barry K.W."/>
            <person name="Cichocki N."/>
            <person name="Veneault-Fourrey C."/>
            <person name="LaButti K."/>
            <person name="Lindquist E.A."/>
            <person name="Lipzen A."/>
            <person name="Lundell T."/>
            <person name="Morin E."/>
            <person name="Murat C."/>
            <person name="Riley R."/>
            <person name="Ohm R."/>
            <person name="Sun H."/>
            <person name="Tunlid A."/>
            <person name="Henrissat B."/>
            <person name="Grigoriev I.V."/>
            <person name="Hibbett D.S."/>
            <person name="Martin F."/>
        </authorList>
    </citation>
    <scope>NUCLEOTIDE SEQUENCE [LARGE SCALE GENOMIC DNA]</scope>
    <source>
        <strain evidence="2">F 1598</strain>
    </source>
</reference>
<dbReference type="InParanoid" id="A0A0C3EVU6"/>
<name>A0A0C3EVU6_PILCF</name>
<dbReference type="HOGENOM" id="CLU_1603386_0_0_1"/>
<gene>
    <name evidence="1" type="ORF">PILCRDRAFT_16574</name>
</gene>
<sequence length="166" mass="18726">MKLVNHWNPTIAMWGLCWDWGIQSEERADTAEVAGRYRQCGKALPYLAVRFGGLQGMLGKLEDLTRFGSGWLFFGRLGSMVEGGKYKVNDRKEEIQIFMGKQESGGNGSKCMVFITMSPALYYQPPNFHAEPTTRTEDATFGRCRSSPLDPQTHVCPLKPHIQHPE</sequence>
<dbReference type="EMBL" id="KN833183">
    <property type="protein sequence ID" value="KIM71961.1"/>
    <property type="molecule type" value="Genomic_DNA"/>
</dbReference>
<organism evidence="1 2">
    <name type="scientific">Piloderma croceum (strain F 1598)</name>
    <dbReference type="NCBI Taxonomy" id="765440"/>
    <lineage>
        <taxon>Eukaryota</taxon>
        <taxon>Fungi</taxon>
        <taxon>Dikarya</taxon>
        <taxon>Basidiomycota</taxon>
        <taxon>Agaricomycotina</taxon>
        <taxon>Agaricomycetes</taxon>
        <taxon>Agaricomycetidae</taxon>
        <taxon>Atheliales</taxon>
        <taxon>Atheliaceae</taxon>
        <taxon>Piloderma</taxon>
    </lineage>
</organism>
<proteinExistence type="predicted"/>
<reference evidence="1 2" key="1">
    <citation type="submission" date="2014-04" db="EMBL/GenBank/DDBJ databases">
        <authorList>
            <consortium name="DOE Joint Genome Institute"/>
            <person name="Kuo A."/>
            <person name="Tarkka M."/>
            <person name="Buscot F."/>
            <person name="Kohler A."/>
            <person name="Nagy L.G."/>
            <person name="Floudas D."/>
            <person name="Copeland A."/>
            <person name="Barry K.W."/>
            <person name="Cichocki N."/>
            <person name="Veneault-Fourrey C."/>
            <person name="LaButti K."/>
            <person name="Lindquist E.A."/>
            <person name="Lipzen A."/>
            <person name="Lundell T."/>
            <person name="Morin E."/>
            <person name="Murat C."/>
            <person name="Sun H."/>
            <person name="Tunlid A."/>
            <person name="Henrissat B."/>
            <person name="Grigoriev I.V."/>
            <person name="Hibbett D.S."/>
            <person name="Martin F."/>
            <person name="Nordberg H.P."/>
            <person name="Cantor M.N."/>
            <person name="Hua S.X."/>
        </authorList>
    </citation>
    <scope>NUCLEOTIDE SEQUENCE [LARGE SCALE GENOMIC DNA]</scope>
    <source>
        <strain evidence="1 2">F 1598</strain>
    </source>
</reference>
<accession>A0A0C3EVU6</accession>
<keyword evidence="2" id="KW-1185">Reference proteome</keyword>
<dbReference type="Proteomes" id="UP000054166">
    <property type="component" value="Unassembled WGS sequence"/>
</dbReference>